<dbReference type="AlphaFoldDB" id="A0A8J4DNG0"/>
<evidence type="ECO:0000313" key="7">
    <source>
        <dbReference type="EMBL" id="GIJ43781.1"/>
    </source>
</evidence>
<organism evidence="7 8">
    <name type="scientific">Virgisporangium aliadipatigenens</name>
    <dbReference type="NCBI Taxonomy" id="741659"/>
    <lineage>
        <taxon>Bacteria</taxon>
        <taxon>Bacillati</taxon>
        <taxon>Actinomycetota</taxon>
        <taxon>Actinomycetes</taxon>
        <taxon>Micromonosporales</taxon>
        <taxon>Micromonosporaceae</taxon>
        <taxon>Virgisporangium</taxon>
    </lineage>
</organism>
<evidence type="ECO:0008006" key="9">
    <source>
        <dbReference type="Google" id="ProtNLM"/>
    </source>
</evidence>
<feature type="region of interest" description="Disordered" evidence="5">
    <location>
        <begin position="354"/>
        <end position="388"/>
    </location>
</feature>
<dbReference type="InterPro" id="IPR001680">
    <property type="entry name" value="WD40_rpt"/>
</dbReference>
<evidence type="ECO:0000256" key="1">
    <source>
        <dbReference type="ARBA" id="ARBA00022741"/>
    </source>
</evidence>
<evidence type="ECO:0000313" key="8">
    <source>
        <dbReference type="Proteomes" id="UP000619260"/>
    </source>
</evidence>
<dbReference type="SUPFAM" id="SSF50998">
    <property type="entry name" value="Quinoprotein alcohol dehydrogenase-like"/>
    <property type="match status" value="1"/>
</dbReference>
<comment type="caution">
    <text evidence="7">The sequence shown here is derived from an EMBL/GenBank/DDBJ whole genome shotgun (WGS) entry which is preliminary data.</text>
</comment>
<keyword evidence="1" id="KW-0547">Nucleotide-binding</keyword>
<dbReference type="PROSITE" id="PS50294">
    <property type="entry name" value="WD_REPEATS_REGION"/>
    <property type="match status" value="1"/>
</dbReference>
<dbReference type="SUPFAM" id="SSF53067">
    <property type="entry name" value="Actin-like ATPase domain"/>
    <property type="match status" value="2"/>
</dbReference>
<evidence type="ECO:0000256" key="2">
    <source>
        <dbReference type="ARBA" id="ARBA00022840"/>
    </source>
</evidence>
<dbReference type="SMART" id="SM00320">
    <property type="entry name" value="WD40"/>
    <property type="match status" value="4"/>
</dbReference>
<feature type="region of interest" description="Disordered" evidence="5">
    <location>
        <begin position="418"/>
        <end position="457"/>
    </location>
</feature>
<proteinExistence type="predicted"/>
<keyword evidence="3" id="KW-0143">Chaperone</keyword>
<dbReference type="Gene3D" id="3.90.640.10">
    <property type="entry name" value="Actin, Chain A, domain 4"/>
    <property type="match status" value="1"/>
</dbReference>
<feature type="compositionally biased region" description="Low complexity" evidence="5">
    <location>
        <begin position="354"/>
        <end position="369"/>
    </location>
</feature>
<dbReference type="GO" id="GO:0140662">
    <property type="term" value="F:ATP-dependent protein folding chaperone"/>
    <property type="evidence" value="ECO:0007669"/>
    <property type="project" value="InterPro"/>
</dbReference>
<dbReference type="RefSeq" id="WP_203897327.1">
    <property type="nucleotide sequence ID" value="NZ_BOPF01000002.1"/>
</dbReference>
<name>A0A8J4DNG0_9ACTN</name>
<dbReference type="GO" id="GO:0005524">
    <property type="term" value="F:ATP binding"/>
    <property type="evidence" value="ECO:0007669"/>
    <property type="project" value="UniProtKB-KW"/>
</dbReference>
<dbReference type="Proteomes" id="UP000619260">
    <property type="component" value="Unassembled WGS sequence"/>
</dbReference>
<dbReference type="InterPro" id="IPR011047">
    <property type="entry name" value="Quinoprotein_ADH-like_sf"/>
</dbReference>
<dbReference type="EMBL" id="BOPF01000002">
    <property type="protein sequence ID" value="GIJ43781.1"/>
    <property type="molecule type" value="Genomic_DNA"/>
</dbReference>
<evidence type="ECO:0000256" key="4">
    <source>
        <dbReference type="PROSITE-ProRule" id="PRU00221"/>
    </source>
</evidence>
<dbReference type="Gene3D" id="2.130.10.10">
    <property type="entry name" value="YVTN repeat-like/Quinoprotein amine dehydrogenase"/>
    <property type="match status" value="2"/>
</dbReference>
<keyword evidence="8" id="KW-1185">Reference proteome</keyword>
<feature type="repeat" description="WD" evidence="4">
    <location>
        <begin position="933"/>
        <end position="967"/>
    </location>
</feature>
<evidence type="ECO:0000256" key="6">
    <source>
        <dbReference type="SAM" id="Phobius"/>
    </source>
</evidence>
<keyword evidence="6" id="KW-1133">Transmembrane helix</keyword>
<feature type="transmembrane region" description="Helical" evidence="6">
    <location>
        <begin position="605"/>
        <end position="631"/>
    </location>
</feature>
<keyword evidence="4" id="KW-0853">WD repeat</keyword>
<feature type="compositionally biased region" description="Low complexity" evidence="5">
    <location>
        <begin position="377"/>
        <end position="388"/>
    </location>
</feature>
<protein>
    <recommendedName>
        <fullName evidence="9">Hsp70 family protein</fullName>
    </recommendedName>
</protein>
<dbReference type="InterPro" id="IPR015943">
    <property type="entry name" value="WD40/YVTN_repeat-like_dom_sf"/>
</dbReference>
<dbReference type="Pfam" id="PF00400">
    <property type="entry name" value="WD40"/>
    <property type="match status" value="1"/>
</dbReference>
<dbReference type="InterPro" id="IPR043129">
    <property type="entry name" value="ATPase_NBD"/>
</dbReference>
<sequence>MTGYRLSVDFGTSATVALIAWADGRTRQVLFDASPLLPSGVFRGADGVLLTGTDGARAAVTDPAGYEPHPKRVIDEGTVWLGEHEVAVVDLIAAVLRRVAGDVLRIAGQPPDGVVLTHPAAWAGPRRGVLTEAAARAGLGEVALVPEPVAAAAFYLTALERDLPAGRHLVVYDLGAGTCDVAVVSRVDGTMAVVAQGGLPDVGGLDLDAAVVAHLRPAEPDSADAPVWARLEWPRTPADRRARHALWQNARAAKEQLTRLSVADLHLPLLERDVHLTRTEFEAVARPLLERTVDVTVETLRGAGVTRTAVEGVLLVGGASRVPLAASLLHRTLRVAPVVVDQPELVVVEGAAHTPAPTTAAPHTAASTPATPPPHDTPNATPGAAATAPRLAAPTIARPRAVRGAAVAPRTAGLRVGPSAAARTGAGGGGTALPAAGPDPHTETAADAGTSPREGRGAAARIAAGGGAVALLVATGLSLGGQERVASWLALVALTAVVAGLARHWAHATAARLMLGALVVCWVLRLTVLADDEGVNLIMEFRWTPGYTTATYGGDMLETTLTVLTGIACALVDWLPGRTRWLPVLFGVCGVVVVHTRLFGENLAWSGAAAAIPVAFGLLWPLIGAALGLAVAAPLPLAGRSHAVAAATALAVATSAGAATVVAPAFDARTLMLVDGFVSDLAYSPLGDLVAVSVRPLGRNPSVQLREPGSGRLVADLSLGVGPLDAAVAFSPDGKAVAVEAPVIGGRRYSTVGRQEGTFGSAGFGYSVAFDRKGKDVASAGRSGHAYVWRDGSTGAPYEIDTEPPEDGAYEKSVVGYGPDNLLLIANGPDHTYKRVQFWDAGYTPSRRVRGFALGMRVPTIAFDPAHRQLAGVDERGVLRLWELPAGRVTSTVPEFGRVSALAFSPDGKRLAVGNAHGGLVRDVASGRTVMTFGGHVSNVSVLRFSPDGKTLVAADLAGTVRVWPVG</sequence>
<gene>
    <name evidence="7" type="ORF">Val02_06670</name>
</gene>
<dbReference type="PROSITE" id="PS50082">
    <property type="entry name" value="WD_REPEATS_2"/>
    <property type="match status" value="1"/>
</dbReference>
<feature type="transmembrane region" description="Helical" evidence="6">
    <location>
        <begin position="485"/>
        <end position="506"/>
    </location>
</feature>
<dbReference type="Gene3D" id="3.30.420.40">
    <property type="match status" value="2"/>
</dbReference>
<keyword evidence="6" id="KW-0472">Membrane</keyword>
<keyword evidence="2" id="KW-0067">ATP-binding</keyword>
<keyword evidence="6" id="KW-0812">Transmembrane</keyword>
<evidence type="ECO:0000256" key="5">
    <source>
        <dbReference type="SAM" id="MobiDB-lite"/>
    </source>
</evidence>
<reference evidence="7" key="1">
    <citation type="submission" date="2021-01" db="EMBL/GenBank/DDBJ databases">
        <title>Whole genome shotgun sequence of Virgisporangium aliadipatigenens NBRC 105644.</title>
        <authorList>
            <person name="Komaki H."/>
            <person name="Tamura T."/>
        </authorList>
    </citation>
    <scope>NUCLEOTIDE SEQUENCE</scope>
    <source>
        <strain evidence="7">NBRC 105644</strain>
    </source>
</reference>
<dbReference type="InterPro" id="IPR013126">
    <property type="entry name" value="Hsp_70_fam"/>
</dbReference>
<accession>A0A8J4DNG0</accession>
<dbReference type="PANTHER" id="PTHR45639">
    <property type="entry name" value="HSC70CB, ISOFORM G-RELATED"/>
    <property type="match status" value="1"/>
</dbReference>
<feature type="transmembrane region" description="Helical" evidence="6">
    <location>
        <begin position="550"/>
        <end position="574"/>
    </location>
</feature>
<dbReference type="Pfam" id="PF00012">
    <property type="entry name" value="HSP70"/>
    <property type="match status" value="1"/>
</dbReference>
<feature type="transmembrane region" description="Helical" evidence="6">
    <location>
        <begin position="581"/>
        <end position="599"/>
    </location>
</feature>
<evidence type="ECO:0000256" key="3">
    <source>
        <dbReference type="ARBA" id="ARBA00023186"/>
    </source>
</evidence>
<feature type="transmembrane region" description="Helical" evidence="6">
    <location>
        <begin position="458"/>
        <end position="479"/>
    </location>
</feature>
<feature type="transmembrane region" description="Helical" evidence="6">
    <location>
        <begin position="643"/>
        <end position="666"/>
    </location>
</feature>